<feature type="region of interest" description="Disordered" evidence="1">
    <location>
        <begin position="278"/>
        <end position="311"/>
    </location>
</feature>
<reference evidence="2 3" key="1">
    <citation type="journal article" date="2024" name="IMA Fungus">
        <title>IMA Genome - F19 : A genome assembly and annotation guide to empower mycologists, including annotated draft genome sequences of Ceratocystis pirilliformis, Diaporthe australafricana, Fusarium ophioides, Paecilomyces lecythidis, and Sporothrix stenoceras.</title>
        <authorList>
            <person name="Aylward J."/>
            <person name="Wilson A.M."/>
            <person name="Visagie C.M."/>
            <person name="Spraker J."/>
            <person name="Barnes I."/>
            <person name="Buitendag C."/>
            <person name="Ceriani C."/>
            <person name="Del Mar Angel L."/>
            <person name="du Plessis D."/>
            <person name="Fuchs T."/>
            <person name="Gasser K."/>
            <person name="Kramer D."/>
            <person name="Li W."/>
            <person name="Munsamy K."/>
            <person name="Piso A."/>
            <person name="Price J.L."/>
            <person name="Sonnekus B."/>
            <person name="Thomas C."/>
            <person name="van der Nest A."/>
            <person name="van Dijk A."/>
            <person name="van Heerden A."/>
            <person name="van Vuuren N."/>
            <person name="Yilmaz N."/>
            <person name="Duong T.A."/>
            <person name="van der Merwe N.A."/>
            <person name="Wingfield M.J."/>
            <person name="Wingfield B.D."/>
        </authorList>
    </citation>
    <scope>NUCLEOTIDE SEQUENCE [LARGE SCALE GENOMIC DNA]</scope>
    <source>
        <strain evidence="2 3">CMW 18300</strain>
    </source>
</reference>
<evidence type="ECO:0000313" key="2">
    <source>
        <dbReference type="EMBL" id="KAL1873881.1"/>
    </source>
</evidence>
<dbReference type="SUPFAM" id="SSF53474">
    <property type="entry name" value="alpha/beta-Hydrolases"/>
    <property type="match status" value="1"/>
</dbReference>
<proteinExistence type="predicted"/>
<name>A0ABR3XDR0_9PEZI</name>
<feature type="compositionally biased region" description="Basic and acidic residues" evidence="1">
    <location>
        <begin position="475"/>
        <end position="502"/>
    </location>
</feature>
<feature type="compositionally biased region" description="Acidic residues" evidence="1">
    <location>
        <begin position="581"/>
        <end position="600"/>
    </location>
</feature>
<dbReference type="Gene3D" id="3.40.50.1820">
    <property type="entry name" value="alpha/beta hydrolase"/>
    <property type="match status" value="1"/>
</dbReference>
<dbReference type="EMBL" id="JAWRVE010000024">
    <property type="protein sequence ID" value="KAL1873881.1"/>
    <property type="molecule type" value="Genomic_DNA"/>
</dbReference>
<dbReference type="InterPro" id="IPR029058">
    <property type="entry name" value="AB_hydrolase_fold"/>
</dbReference>
<organism evidence="2 3">
    <name type="scientific">Diaporthe australafricana</name>
    <dbReference type="NCBI Taxonomy" id="127596"/>
    <lineage>
        <taxon>Eukaryota</taxon>
        <taxon>Fungi</taxon>
        <taxon>Dikarya</taxon>
        <taxon>Ascomycota</taxon>
        <taxon>Pezizomycotina</taxon>
        <taxon>Sordariomycetes</taxon>
        <taxon>Sordariomycetidae</taxon>
        <taxon>Diaporthales</taxon>
        <taxon>Diaporthaceae</taxon>
        <taxon>Diaporthe</taxon>
    </lineage>
</organism>
<feature type="region of interest" description="Disordered" evidence="1">
    <location>
        <begin position="466"/>
        <end position="600"/>
    </location>
</feature>
<evidence type="ECO:0008006" key="4">
    <source>
        <dbReference type="Google" id="ProtNLM"/>
    </source>
</evidence>
<dbReference type="Pfam" id="PF03403">
    <property type="entry name" value="PAF-AH_p_II"/>
    <property type="match status" value="1"/>
</dbReference>
<comment type="caution">
    <text evidence="2">The sequence shown here is derived from an EMBL/GenBank/DDBJ whole genome shotgun (WGS) entry which is preliminary data.</text>
</comment>
<dbReference type="Proteomes" id="UP001583177">
    <property type="component" value="Unassembled WGS sequence"/>
</dbReference>
<keyword evidence="3" id="KW-1185">Reference proteome</keyword>
<accession>A0ABR3XDR0</accession>
<evidence type="ECO:0000313" key="3">
    <source>
        <dbReference type="Proteomes" id="UP001583177"/>
    </source>
</evidence>
<gene>
    <name evidence="2" type="ORF">Daus18300_003753</name>
</gene>
<sequence length="600" mass="65727">MSPVVRASAAALTGVLKIISGLSGGSNGPPVTDFNNSSINILPLLPGPNKTGVFNFFVSDVERHHFPLCDISSDEIPDLFCQRPREIPISVLKLGPVLRDDQYFAPVFSPPVLDSISKSVDGGPAGLHNIMSPAVVLAPACKGQYPVTIFAPTIGGQRQAYTQAASELASKGHIVVAVDHPYLSGVVIQPSDETVNLGVFDTWINPREALSIQTEDLQHVVSRITEAEKTLAGLSFTDQSDLCVFGHGSGGQVAQMMVDNHVVKCGGPLEGVLRLPAPFNEEEPDAGSQTPANSTNTVSSKEQFPTHGPLGSLRNLGAAVMKMIGHVTNITPADSSKNLSTDESQLVQSLQGLQAAAANSFAYIVCELQGNCETQEPLQGASIQERSVSDDPGYPRYPPEKPCYEDHCGDDYGYTDGDDKYHDPCEEPCDTYEPCDPCDDPYSVPPRPYPPTPYPPPGIFPPGILPPNITWPPYGDDKTRPDDRPWDDQWDDYHKGGGDYEQKYGGGEDCDHHGGYNDRYEWDDDDKYHGDHGHDHYREWDRKHHPHGNVDDYDEDKDHDDKDDYGGDEFNYGDQDGYEHDYDEGDDHGNVDDWDDEGDE</sequence>
<protein>
    <recommendedName>
        <fullName evidence="4">1-alkyl-2-acetylglycerophosphocholine esterase</fullName>
    </recommendedName>
</protein>
<feature type="compositionally biased region" description="Basic and acidic residues" evidence="1">
    <location>
        <begin position="509"/>
        <end position="542"/>
    </location>
</feature>
<evidence type="ECO:0000256" key="1">
    <source>
        <dbReference type="SAM" id="MobiDB-lite"/>
    </source>
</evidence>
<feature type="compositionally biased region" description="Polar residues" evidence="1">
    <location>
        <begin position="287"/>
        <end position="303"/>
    </location>
</feature>